<feature type="signal peptide" evidence="2">
    <location>
        <begin position="1"/>
        <end position="25"/>
    </location>
</feature>
<dbReference type="Pfam" id="PF05257">
    <property type="entry name" value="CHAP"/>
    <property type="match status" value="1"/>
</dbReference>
<accession>A0A4Q2S9S4</accession>
<dbReference type="SUPFAM" id="SSF54001">
    <property type="entry name" value="Cysteine proteinases"/>
    <property type="match status" value="1"/>
</dbReference>
<proteinExistence type="predicted"/>
<dbReference type="OrthoDB" id="516973at2"/>
<evidence type="ECO:0000259" key="3">
    <source>
        <dbReference type="PROSITE" id="PS50911"/>
    </source>
</evidence>
<feature type="chain" id="PRO_5039619114" evidence="2">
    <location>
        <begin position="26"/>
        <end position="566"/>
    </location>
</feature>
<dbReference type="AlphaFoldDB" id="A0A4Q2S9S4"/>
<name>A0A4Q2S9S4_9ACTN</name>
<evidence type="ECO:0000256" key="2">
    <source>
        <dbReference type="SAM" id="SignalP"/>
    </source>
</evidence>
<evidence type="ECO:0000313" key="4">
    <source>
        <dbReference type="EMBL" id="RYC00856.1"/>
    </source>
</evidence>
<dbReference type="Gene3D" id="3.90.1720.10">
    <property type="entry name" value="endopeptidase domain like (from Nostoc punctiforme)"/>
    <property type="match status" value="1"/>
</dbReference>
<sequence>MGKTGIRWLARVVAATCLASGVAGAGAVAAYASDDYPWAGEGQCPIVPQPPIEEPEPSPEASGQQPGNPGGAAPGVEPPPPPPPPPPPVLDPVSGHLYDPRGPRPTCARQVWSIDGSIGDPWGFVWRNCTSFVSWRLHERNGMAGFANHFRGEHWGNAENWDDVARRLGYRVDSVPAIGAVAQTDAGRVGHVAWVSDIGPGTVTVEEYNHALPGGYGTRTVPVAEFRYLHLDDVAPSPYVGSDRSVVAAPDSRGGSWTVRVDDRGTLRLARPGRPARTVGPRRTFSPVAAPALTLSRKGLPWLAATTRDGRVLAGTPRRGRLVLRRVARSAPTASPAVALSRTGRPLLAAVSPDGTLVTRRLTLHGGWSRPTRVGRPASWGTHTAPVLDTDARGRTWLVAVTERGTTFAQSLGRTRLQRLGGPPASPTSTPALTTDSTGTTRLHQVTATGRLGVRTLDGRRWSRPEWLSGQWSPYASPAVGEVAGDLHVAATAAGGAVVVRGAVPGQRSQVGRGARAAGDLTLSPGLLTRRDGGVYVVARAGARLLARPAAAVVDDSVPTSAGFTP</sequence>
<dbReference type="RefSeq" id="WP_129455541.1">
    <property type="nucleotide sequence ID" value="NZ_JACXYX010000002.1"/>
</dbReference>
<organism evidence="4 5">
    <name type="scientific">Nocardioides ganghwensis</name>
    <dbReference type="NCBI Taxonomy" id="252230"/>
    <lineage>
        <taxon>Bacteria</taxon>
        <taxon>Bacillati</taxon>
        <taxon>Actinomycetota</taxon>
        <taxon>Actinomycetes</taxon>
        <taxon>Propionibacteriales</taxon>
        <taxon>Nocardioidaceae</taxon>
        <taxon>Nocardioides</taxon>
    </lineage>
</organism>
<dbReference type="InterPro" id="IPR007921">
    <property type="entry name" value="CHAP_dom"/>
</dbReference>
<feature type="domain" description="Peptidase C51" evidence="3">
    <location>
        <begin position="104"/>
        <end position="230"/>
    </location>
</feature>
<keyword evidence="2" id="KW-0732">Signal</keyword>
<dbReference type="InterPro" id="IPR038765">
    <property type="entry name" value="Papain-like_cys_pep_sf"/>
</dbReference>
<gene>
    <name evidence="4" type="ORF">EUA07_12680</name>
</gene>
<protein>
    <submittedName>
        <fullName evidence="4">CHAP domain-containing protein</fullName>
    </submittedName>
</protein>
<feature type="compositionally biased region" description="Pro residues" evidence="1">
    <location>
        <begin position="76"/>
        <end position="90"/>
    </location>
</feature>
<dbReference type="EMBL" id="SDWU01000013">
    <property type="protein sequence ID" value="RYC00856.1"/>
    <property type="molecule type" value="Genomic_DNA"/>
</dbReference>
<dbReference type="SUPFAM" id="SSF89372">
    <property type="entry name" value="Fucose-specific lectin"/>
    <property type="match status" value="1"/>
</dbReference>
<feature type="compositionally biased region" description="Low complexity" evidence="1">
    <location>
        <begin position="420"/>
        <end position="439"/>
    </location>
</feature>
<keyword evidence="5" id="KW-1185">Reference proteome</keyword>
<reference evidence="4 5" key="1">
    <citation type="submission" date="2019-01" db="EMBL/GenBank/DDBJ databases">
        <title>Novel species of Nocardioides.</title>
        <authorList>
            <person name="Liu Q."/>
            <person name="Xin Y.-H."/>
        </authorList>
    </citation>
    <scope>NUCLEOTIDE SEQUENCE [LARGE SCALE GENOMIC DNA]</scope>
    <source>
        <strain evidence="4 5">CGMCC 4.6875</strain>
    </source>
</reference>
<dbReference type="Proteomes" id="UP000293291">
    <property type="component" value="Unassembled WGS sequence"/>
</dbReference>
<evidence type="ECO:0000256" key="1">
    <source>
        <dbReference type="SAM" id="MobiDB-lite"/>
    </source>
</evidence>
<evidence type="ECO:0000313" key="5">
    <source>
        <dbReference type="Proteomes" id="UP000293291"/>
    </source>
</evidence>
<dbReference type="PROSITE" id="PS50911">
    <property type="entry name" value="CHAP"/>
    <property type="match status" value="1"/>
</dbReference>
<feature type="region of interest" description="Disordered" evidence="1">
    <location>
        <begin position="42"/>
        <end position="102"/>
    </location>
</feature>
<feature type="region of interest" description="Disordered" evidence="1">
    <location>
        <begin position="417"/>
        <end position="439"/>
    </location>
</feature>
<comment type="caution">
    <text evidence="4">The sequence shown here is derived from an EMBL/GenBank/DDBJ whole genome shotgun (WGS) entry which is preliminary data.</text>
</comment>